<dbReference type="OrthoDB" id="1917367at2759"/>
<feature type="compositionally biased region" description="Polar residues" evidence="1">
    <location>
        <begin position="47"/>
        <end position="56"/>
    </location>
</feature>
<reference evidence="3" key="2">
    <citation type="submission" date="2025-08" db="UniProtKB">
        <authorList>
            <consortium name="RefSeq"/>
        </authorList>
    </citation>
    <scope>IDENTIFICATION</scope>
    <source>
        <tissue evidence="3">Leaf</tissue>
    </source>
</reference>
<evidence type="ECO:0000256" key="1">
    <source>
        <dbReference type="SAM" id="MobiDB-lite"/>
    </source>
</evidence>
<evidence type="ECO:0000313" key="3">
    <source>
        <dbReference type="RefSeq" id="XP_009789918.1"/>
    </source>
</evidence>
<feature type="region of interest" description="Disordered" evidence="1">
    <location>
        <begin position="37"/>
        <end position="61"/>
    </location>
</feature>
<sequence>MWYFQILHQSIYAPPISTSQGEEDEWLVYHVTRTLTEQRDDVPPSPSSIEHQSNILPSAPAPTVLAKPSIAQVYSRRQQTNDTCSAPVPSSSVPSSTDLPPPDPPGDLDLPIALRKGIRTCKSTYSIANFVSYDHLCPASRSLIVSLDSVSIPKTVKEALNQPGWSEAMLGEIQAL</sequence>
<organism evidence="2 3">
    <name type="scientific">Nicotiana sylvestris</name>
    <name type="common">Wood tobacco</name>
    <name type="synonym">South American tobacco</name>
    <dbReference type="NCBI Taxonomy" id="4096"/>
    <lineage>
        <taxon>Eukaryota</taxon>
        <taxon>Viridiplantae</taxon>
        <taxon>Streptophyta</taxon>
        <taxon>Embryophyta</taxon>
        <taxon>Tracheophyta</taxon>
        <taxon>Spermatophyta</taxon>
        <taxon>Magnoliopsida</taxon>
        <taxon>eudicotyledons</taxon>
        <taxon>Gunneridae</taxon>
        <taxon>Pentapetalae</taxon>
        <taxon>asterids</taxon>
        <taxon>lamiids</taxon>
        <taxon>Solanales</taxon>
        <taxon>Solanaceae</taxon>
        <taxon>Nicotianoideae</taxon>
        <taxon>Nicotianeae</taxon>
        <taxon>Nicotiana</taxon>
    </lineage>
</organism>
<accession>A0A1U7XGB4</accession>
<dbReference type="Proteomes" id="UP000189701">
    <property type="component" value="Unplaced"/>
</dbReference>
<evidence type="ECO:0000313" key="2">
    <source>
        <dbReference type="Proteomes" id="UP000189701"/>
    </source>
</evidence>
<proteinExistence type="predicted"/>
<dbReference type="RefSeq" id="XP_009789918.1">
    <property type="nucleotide sequence ID" value="XM_009791616.1"/>
</dbReference>
<keyword evidence="2" id="KW-1185">Reference proteome</keyword>
<feature type="region of interest" description="Disordered" evidence="1">
    <location>
        <begin position="76"/>
        <end position="107"/>
    </location>
</feature>
<reference evidence="2" key="1">
    <citation type="journal article" date="2013" name="Genome Biol.">
        <title>Reference genomes and transcriptomes of Nicotiana sylvestris and Nicotiana tomentosiformis.</title>
        <authorList>
            <person name="Sierro N."/>
            <person name="Battey J.N."/>
            <person name="Ouadi S."/>
            <person name="Bovet L."/>
            <person name="Goepfert S."/>
            <person name="Bakaher N."/>
            <person name="Peitsch M.C."/>
            <person name="Ivanov N.V."/>
        </authorList>
    </citation>
    <scope>NUCLEOTIDE SEQUENCE [LARGE SCALE GENOMIC DNA]</scope>
</reference>
<name>A0A1U7XGB4_NICSY</name>
<feature type="compositionally biased region" description="Low complexity" evidence="1">
    <location>
        <begin position="87"/>
        <end position="98"/>
    </location>
</feature>
<protein>
    <submittedName>
        <fullName evidence="3">Uncharacterized protein LOC104237459</fullName>
    </submittedName>
</protein>
<gene>
    <name evidence="3" type="primary">LOC104237459</name>
</gene>
<dbReference type="AlphaFoldDB" id="A0A1U7XGB4"/>